<dbReference type="SUPFAM" id="SSF53649">
    <property type="entry name" value="Alkaline phosphatase-like"/>
    <property type="match status" value="1"/>
</dbReference>
<feature type="signal peptide" evidence="7">
    <location>
        <begin position="1"/>
        <end position="23"/>
    </location>
</feature>
<evidence type="ECO:0000313" key="10">
    <source>
        <dbReference type="Proteomes" id="UP000318081"/>
    </source>
</evidence>
<dbReference type="InterPro" id="IPR000917">
    <property type="entry name" value="Sulfatase_N"/>
</dbReference>
<evidence type="ECO:0000259" key="8">
    <source>
        <dbReference type="Pfam" id="PF00884"/>
    </source>
</evidence>
<dbReference type="GO" id="GO:0047753">
    <property type="term" value="F:choline-sulfatase activity"/>
    <property type="evidence" value="ECO:0007669"/>
    <property type="project" value="UniProtKB-EC"/>
</dbReference>
<name>A0ABX5XW01_9BACT</name>
<dbReference type="InterPro" id="IPR024607">
    <property type="entry name" value="Sulfatase_CS"/>
</dbReference>
<feature type="domain" description="Sulfatase N-terminal" evidence="8">
    <location>
        <begin position="29"/>
        <end position="354"/>
    </location>
</feature>
<dbReference type="InterPro" id="IPR017850">
    <property type="entry name" value="Alkaline_phosphatase_core_sf"/>
</dbReference>
<dbReference type="RefSeq" id="WP_419580317.1">
    <property type="nucleotide sequence ID" value="NZ_CP036432.1"/>
</dbReference>
<dbReference type="CDD" id="cd16144">
    <property type="entry name" value="ARS_like"/>
    <property type="match status" value="1"/>
</dbReference>
<proteinExistence type="inferred from homology"/>
<evidence type="ECO:0000256" key="1">
    <source>
        <dbReference type="ARBA" id="ARBA00001913"/>
    </source>
</evidence>
<evidence type="ECO:0000256" key="4">
    <source>
        <dbReference type="ARBA" id="ARBA00022729"/>
    </source>
</evidence>
<feature type="chain" id="PRO_5047112638" evidence="7">
    <location>
        <begin position="24"/>
        <end position="458"/>
    </location>
</feature>
<dbReference type="Proteomes" id="UP000318081">
    <property type="component" value="Chromosome"/>
</dbReference>
<reference evidence="9 10" key="1">
    <citation type="submission" date="2019-02" db="EMBL/GenBank/DDBJ databases">
        <title>Deep-cultivation of Planctomycetes and their phenomic and genomic characterization uncovers novel biology.</title>
        <authorList>
            <person name="Wiegand S."/>
            <person name="Jogler M."/>
            <person name="Boedeker C."/>
            <person name="Pinto D."/>
            <person name="Vollmers J."/>
            <person name="Rivas-Marin E."/>
            <person name="Kohn T."/>
            <person name="Peeters S.H."/>
            <person name="Heuer A."/>
            <person name="Rast P."/>
            <person name="Oberbeckmann S."/>
            <person name="Bunk B."/>
            <person name="Jeske O."/>
            <person name="Meyerdierks A."/>
            <person name="Storesund J.E."/>
            <person name="Kallscheuer N."/>
            <person name="Luecker S."/>
            <person name="Lage O.M."/>
            <person name="Pohl T."/>
            <person name="Merkel B.J."/>
            <person name="Hornburger P."/>
            <person name="Mueller R.-W."/>
            <person name="Bruemmer F."/>
            <person name="Labrenz M."/>
            <person name="Spormann A.M."/>
            <person name="Op den Camp H."/>
            <person name="Overmann J."/>
            <person name="Amann R."/>
            <person name="Jetten M.S.M."/>
            <person name="Mascher T."/>
            <person name="Medema M.H."/>
            <person name="Devos D.P."/>
            <person name="Kaster A.-K."/>
            <person name="Ovreas L."/>
            <person name="Rohde M."/>
            <person name="Galperin M.Y."/>
            <person name="Jogler C."/>
        </authorList>
    </citation>
    <scope>NUCLEOTIDE SEQUENCE [LARGE SCALE GENOMIC DNA]</scope>
    <source>
        <strain evidence="9 10">TBK1r</strain>
    </source>
</reference>
<dbReference type="EMBL" id="CP036432">
    <property type="protein sequence ID" value="QDV85902.1"/>
    <property type="molecule type" value="Genomic_DNA"/>
</dbReference>
<dbReference type="PANTHER" id="PTHR42693:SF42">
    <property type="entry name" value="ARYLSULFATASE G"/>
    <property type="match status" value="1"/>
</dbReference>
<keyword evidence="10" id="KW-1185">Reference proteome</keyword>
<evidence type="ECO:0000256" key="7">
    <source>
        <dbReference type="SAM" id="SignalP"/>
    </source>
</evidence>
<keyword evidence="3" id="KW-0479">Metal-binding</keyword>
<dbReference type="PROSITE" id="PS00523">
    <property type="entry name" value="SULFATASE_1"/>
    <property type="match status" value="1"/>
</dbReference>
<evidence type="ECO:0000313" key="9">
    <source>
        <dbReference type="EMBL" id="QDV85902.1"/>
    </source>
</evidence>
<keyword evidence="6" id="KW-0106">Calcium</keyword>
<keyword evidence="5 9" id="KW-0378">Hydrolase</keyword>
<accession>A0ABX5XW01</accession>
<evidence type="ECO:0000256" key="6">
    <source>
        <dbReference type="ARBA" id="ARBA00022837"/>
    </source>
</evidence>
<dbReference type="Gene3D" id="3.40.720.10">
    <property type="entry name" value="Alkaline Phosphatase, subunit A"/>
    <property type="match status" value="1"/>
</dbReference>
<comment type="cofactor">
    <cofactor evidence="1">
        <name>Ca(2+)</name>
        <dbReference type="ChEBI" id="CHEBI:29108"/>
    </cofactor>
</comment>
<evidence type="ECO:0000256" key="3">
    <source>
        <dbReference type="ARBA" id="ARBA00022723"/>
    </source>
</evidence>
<evidence type="ECO:0000256" key="5">
    <source>
        <dbReference type="ARBA" id="ARBA00022801"/>
    </source>
</evidence>
<dbReference type="PANTHER" id="PTHR42693">
    <property type="entry name" value="ARYLSULFATASE FAMILY MEMBER"/>
    <property type="match status" value="1"/>
</dbReference>
<evidence type="ECO:0000256" key="2">
    <source>
        <dbReference type="ARBA" id="ARBA00008779"/>
    </source>
</evidence>
<dbReference type="InterPro" id="IPR050738">
    <property type="entry name" value="Sulfatase"/>
</dbReference>
<keyword evidence="4 7" id="KW-0732">Signal</keyword>
<dbReference type="EC" id="3.1.6.6" evidence="9"/>
<protein>
    <submittedName>
        <fullName evidence="9">Choline-sulfatase</fullName>
        <ecNumber evidence="9">3.1.6.6</ecNumber>
    </submittedName>
</protein>
<dbReference type="Gene3D" id="3.30.1120.10">
    <property type="match status" value="1"/>
</dbReference>
<organism evidence="9 10">
    <name type="scientific">Stieleria magnilauensis</name>
    <dbReference type="NCBI Taxonomy" id="2527963"/>
    <lineage>
        <taxon>Bacteria</taxon>
        <taxon>Pseudomonadati</taxon>
        <taxon>Planctomycetota</taxon>
        <taxon>Planctomycetia</taxon>
        <taxon>Pirellulales</taxon>
        <taxon>Pirellulaceae</taxon>
        <taxon>Stieleria</taxon>
    </lineage>
</organism>
<gene>
    <name evidence="9" type="primary">betC_18</name>
    <name evidence="9" type="ORF">TBK1r_49190</name>
</gene>
<dbReference type="Pfam" id="PF00884">
    <property type="entry name" value="Sulfatase"/>
    <property type="match status" value="1"/>
</dbReference>
<comment type="similarity">
    <text evidence="2">Belongs to the sulfatase family.</text>
</comment>
<sequence length="458" mass="51358">MSEYATRKVILLCLLCFAPVSLPAETVKPNIVLLFVDDLGWYDLGYRNAKFETPNIDRLAGEGVDFTRAYIASPTCSPSRATLLTGKHPARLQLVRHIPTGTTNGFDKWGRTDQEFNQWDGDPAQFPCRNWLPLEHTTYAEALGDLGYHNTFIGKWHLGHEPYHPDKQGFDVQFGTSNFGHPKSYLAPFFKNSDVLSDVKNDYLTDVLTDRCVDTIKSYEGDQPFMLSMWYYNVHRPPVPRPDLFDHFKSKGYDDTDAIYAAQVKAVDESVGRIRHALATKGIADDTVIVFLSDQGSWYQNLPLRGSKRVDTLCEGGARVPLIIHWPGVTKPGTQCDGLVQSTDLFPTFVEMAGGDSSAFSDLDGISLLPAIRGNPLPDRGEPLFGYRAYQDLYASVRDGDWKMLAYRSGKVSLYNIAQDESEQNDVSESNGDIVKRLTGELVAWEQRMNVQQYSGVQ</sequence>